<evidence type="ECO:0000313" key="7">
    <source>
        <dbReference type="EMBL" id="RMP09035.1"/>
    </source>
</evidence>
<feature type="domain" description="HTH gntR-type" evidence="6">
    <location>
        <begin position="12"/>
        <end position="80"/>
    </location>
</feature>
<dbReference type="GO" id="GO:0003677">
    <property type="term" value="F:DNA binding"/>
    <property type="evidence" value="ECO:0007669"/>
    <property type="project" value="UniProtKB-KW"/>
</dbReference>
<accession>A0A3M3X8K0</accession>
<keyword evidence="2" id="KW-0663">Pyridoxal phosphate</keyword>
<proteinExistence type="inferred from homology"/>
<dbReference type="AlphaFoldDB" id="A0A3M3X8K0"/>
<dbReference type="RefSeq" id="WP_064054460.1">
    <property type="nucleotide sequence ID" value="NZ_RBPW01000005.1"/>
</dbReference>
<protein>
    <recommendedName>
        <fullName evidence="6">HTH gntR-type domain-containing protein</fullName>
    </recommendedName>
</protein>
<dbReference type="InterPro" id="IPR015424">
    <property type="entry name" value="PyrdxlP-dep_Trfase"/>
</dbReference>
<dbReference type="InterPro" id="IPR036390">
    <property type="entry name" value="WH_DNA-bd_sf"/>
</dbReference>
<dbReference type="Gene3D" id="3.90.1150.10">
    <property type="entry name" value="Aspartate Aminotransferase, domain 1"/>
    <property type="match status" value="1"/>
</dbReference>
<dbReference type="InterPro" id="IPR000524">
    <property type="entry name" value="Tscrpt_reg_HTH_GntR"/>
</dbReference>
<evidence type="ECO:0000256" key="3">
    <source>
        <dbReference type="ARBA" id="ARBA00023015"/>
    </source>
</evidence>
<dbReference type="Proteomes" id="UP000276587">
    <property type="component" value="Unassembled WGS sequence"/>
</dbReference>
<evidence type="ECO:0000259" key="6">
    <source>
        <dbReference type="PROSITE" id="PS50949"/>
    </source>
</evidence>
<dbReference type="Pfam" id="PF00155">
    <property type="entry name" value="Aminotran_1_2"/>
    <property type="match status" value="1"/>
</dbReference>
<keyword evidence="4" id="KW-0238">DNA-binding</keyword>
<name>A0A3M3X8K0_PSEMA</name>
<keyword evidence="3" id="KW-0805">Transcription regulation</keyword>
<dbReference type="SUPFAM" id="SSF46785">
    <property type="entry name" value="Winged helix' DNA-binding domain"/>
    <property type="match status" value="1"/>
</dbReference>
<comment type="caution">
    <text evidence="7">The sequence shown here is derived from an EMBL/GenBank/DDBJ whole genome shotgun (WGS) entry which is preliminary data.</text>
</comment>
<dbReference type="EMBL" id="RBQF01000176">
    <property type="protein sequence ID" value="RMP09035.1"/>
    <property type="molecule type" value="Genomic_DNA"/>
</dbReference>
<dbReference type="GO" id="GO:0030170">
    <property type="term" value="F:pyridoxal phosphate binding"/>
    <property type="evidence" value="ECO:0007669"/>
    <property type="project" value="InterPro"/>
</dbReference>
<keyword evidence="5" id="KW-0804">Transcription</keyword>
<dbReference type="SMART" id="SM00345">
    <property type="entry name" value="HTH_GNTR"/>
    <property type="match status" value="1"/>
</dbReference>
<dbReference type="PROSITE" id="PS50949">
    <property type="entry name" value="HTH_GNTR"/>
    <property type="match status" value="1"/>
</dbReference>
<dbReference type="InterPro" id="IPR036388">
    <property type="entry name" value="WH-like_DNA-bd_sf"/>
</dbReference>
<dbReference type="Gene3D" id="3.40.640.10">
    <property type="entry name" value="Type I PLP-dependent aspartate aminotransferase-like (Major domain)"/>
    <property type="match status" value="1"/>
</dbReference>
<dbReference type="Pfam" id="PF00392">
    <property type="entry name" value="GntR"/>
    <property type="match status" value="1"/>
</dbReference>
<dbReference type="CDD" id="cd00609">
    <property type="entry name" value="AAT_like"/>
    <property type="match status" value="1"/>
</dbReference>
<evidence type="ECO:0000256" key="1">
    <source>
        <dbReference type="ARBA" id="ARBA00005384"/>
    </source>
</evidence>
<evidence type="ECO:0000256" key="5">
    <source>
        <dbReference type="ARBA" id="ARBA00023163"/>
    </source>
</evidence>
<dbReference type="InterPro" id="IPR015421">
    <property type="entry name" value="PyrdxlP-dep_Trfase_major"/>
</dbReference>
<comment type="similarity">
    <text evidence="1">In the C-terminal section; belongs to the class-I pyridoxal-phosphate-dependent aminotransferase family.</text>
</comment>
<gene>
    <name evidence="7" type="ORF">ALQ29_03247</name>
</gene>
<keyword evidence="8" id="KW-1185">Reference proteome</keyword>
<organism evidence="7 8">
    <name type="scientific">Pseudomonas marginalis pv. marginalis</name>
    <dbReference type="NCBI Taxonomy" id="97473"/>
    <lineage>
        <taxon>Bacteria</taxon>
        <taxon>Pseudomonadati</taxon>
        <taxon>Pseudomonadota</taxon>
        <taxon>Gammaproteobacteria</taxon>
        <taxon>Pseudomonadales</taxon>
        <taxon>Pseudomonadaceae</taxon>
        <taxon>Pseudomonas</taxon>
    </lineage>
</organism>
<sequence>MFVSAIAFVEGTPKVQQIVEAFSRAIENGEWAAGSKLPSVRELTQTLGVSKFTLNEALDRLRGRNLLTSSQGRGYFVTVDRVHTATTNWVDLLPQDLLSVLRRPLATVYGELRPGGGHLPEAWLDSEAIRQAMRSVVRAPSLRIAGLGTPAGLLPLRQALQQKLHGEGLSVPVDQIITTPNTVQGLDMLMRLLARPGDTVLLDAPCYFNFHANLALHGVKVVAIQRRPDGFDFNALEQLLAEHRPSLYLTTGILQNPTGHSFSPGQAFRLLQLTQQYACHIVEDDLYGDLHPTPPPRLAALAGLDQVTYLSGFSKTLSANARVSFVVAAPQLAANLTNMKLMSGGVTSELFEQIVYRMLSEGSYAKHRKRMVQRLMEAGGRVEQWLKRCGCELPMGYEGGMFIWAHLPPGINGELLAQAALKHGMVLAPGALFGYDAAHRDSMRFNVAHSDEPQVQQLFEALLLRASHGP</sequence>
<evidence type="ECO:0000313" key="8">
    <source>
        <dbReference type="Proteomes" id="UP000276587"/>
    </source>
</evidence>
<reference evidence="7 8" key="1">
    <citation type="submission" date="2018-08" db="EMBL/GenBank/DDBJ databases">
        <title>Recombination of ecologically and evolutionarily significant loci maintains genetic cohesion in the Pseudomonas syringae species complex.</title>
        <authorList>
            <person name="Dillon M."/>
            <person name="Thakur S."/>
            <person name="Almeida R.N.D."/>
            <person name="Weir B.S."/>
            <person name="Guttman D.S."/>
        </authorList>
    </citation>
    <scope>NUCLEOTIDE SEQUENCE [LARGE SCALE GENOMIC DNA]</scope>
    <source>
        <strain evidence="7 8">ICMP 3555</strain>
    </source>
</reference>
<dbReference type="InterPro" id="IPR015422">
    <property type="entry name" value="PyrdxlP-dep_Trfase_small"/>
</dbReference>
<dbReference type="CDD" id="cd07377">
    <property type="entry name" value="WHTH_GntR"/>
    <property type="match status" value="1"/>
</dbReference>
<dbReference type="InterPro" id="IPR004839">
    <property type="entry name" value="Aminotransferase_I/II_large"/>
</dbReference>
<dbReference type="Gene3D" id="1.10.10.10">
    <property type="entry name" value="Winged helix-like DNA-binding domain superfamily/Winged helix DNA-binding domain"/>
    <property type="match status" value="1"/>
</dbReference>
<dbReference type="InterPro" id="IPR051446">
    <property type="entry name" value="HTH_trans_reg/aminotransferase"/>
</dbReference>
<dbReference type="GO" id="GO:0003700">
    <property type="term" value="F:DNA-binding transcription factor activity"/>
    <property type="evidence" value="ECO:0007669"/>
    <property type="project" value="InterPro"/>
</dbReference>
<evidence type="ECO:0000256" key="2">
    <source>
        <dbReference type="ARBA" id="ARBA00022898"/>
    </source>
</evidence>
<dbReference type="PANTHER" id="PTHR46577">
    <property type="entry name" value="HTH-TYPE TRANSCRIPTIONAL REGULATORY PROTEIN GABR"/>
    <property type="match status" value="1"/>
</dbReference>
<evidence type="ECO:0000256" key="4">
    <source>
        <dbReference type="ARBA" id="ARBA00023125"/>
    </source>
</evidence>
<dbReference type="PANTHER" id="PTHR46577:SF2">
    <property type="entry name" value="TRANSCRIPTIONAL REGULATORY PROTEIN"/>
    <property type="match status" value="1"/>
</dbReference>
<dbReference type="SUPFAM" id="SSF53383">
    <property type="entry name" value="PLP-dependent transferases"/>
    <property type="match status" value="1"/>
</dbReference>